<evidence type="ECO:0000313" key="2">
    <source>
        <dbReference type="Proteomes" id="UP000830395"/>
    </source>
</evidence>
<comment type="caution">
    <text evidence="1">The sequence shown here is derived from an EMBL/GenBank/DDBJ whole genome shotgun (WGS) entry which is preliminary data.</text>
</comment>
<proteinExistence type="predicted"/>
<gene>
    <name evidence="1" type="ORF">PDJAM_G00244880</name>
</gene>
<name>A0ACC5YHY0_9TELE</name>
<keyword evidence="2" id="KW-1185">Reference proteome</keyword>
<organism evidence="1 2">
    <name type="scientific">Pangasius djambal</name>
    <dbReference type="NCBI Taxonomy" id="1691987"/>
    <lineage>
        <taxon>Eukaryota</taxon>
        <taxon>Metazoa</taxon>
        <taxon>Chordata</taxon>
        <taxon>Craniata</taxon>
        <taxon>Vertebrata</taxon>
        <taxon>Euteleostomi</taxon>
        <taxon>Actinopterygii</taxon>
        <taxon>Neopterygii</taxon>
        <taxon>Teleostei</taxon>
        <taxon>Ostariophysi</taxon>
        <taxon>Siluriformes</taxon>
        <taxon>Pangasiidae</taxon>
        <taxon>Pangasius</taxon>
    </lineage>
</organism>
<accession>A0ACC5YHY0</accession>
<reference evidence="1" key="1">
    <citation type="submission" date="2020-02" db="EMBL/GenBank/DDBJ databases">
        <title>Genome sequencing of the panga catfish, Pangasius djambal.</title>
        <authorList>
            <person name="Wen M."/>
            <person name="Zahm M."/>
            <person name="Roques C."/>
            <person name="Cabau C."/>
            <person name="Klopp C."/>
            <person name="Donnadieu C."/>
            <person name="Jouanno E."/>
            <person name="Avarre J.-C."/>
            <person name="Campet M."/>
            <person name="Ha T."/>
            <person name="Dugue R."/>
            <person name="Lampietro C."/>
            <person name="Louis A."/>
            <person name="Herpin A."/>
            <person name="Echchiki A."/>
            <person name="Berthelot C."/>
            <person name="Parey E."/>
            <person name="Roest-Crollius H."/>
            <person name="Braasch I."/>
            <person name="Postlethwait J.H."/>
            <person name="Bobe J."/>
            <person name="Montfort J."/>
            <person name="Bouchez O."/>
            <person name="Begum T."/>
            <person name="Schartl M."/>
            <person name="Gustiano R."/>
            <person name="Guiguen Y."/>
        </authorList>
    </citation>
    <scope>NUCLEOTIDE SEQUENCE</scope>
    <source>
        <strain evidence="1">Pdj_M5554</strain>
    </source>
</reference>
<evidence type="ECO:0000313" key="1">
    <source>
        <dbReference type="EMBL" id="MCJ8735259.1"/>
    </source>
</evidence>
<protein>
    <submittedName>
        <fullName evidence="1">Uncharacterized protein</fullName>
    </submittedName>
</protein>
<dbReference type="Proteomes" id="UP000830395">
    <property type="component" value="Chromosome 8"/>
</dbReference>
<sequence>MNLFPSEDDVTCEGSTAMLTCGTGKIKINSAKYGRSDTTTCSSGRNQNELSNTNCDLSCALNIVAARCDGQSSCEVPATDDFFSDPCTDTYKYLKIEYTCV</sequence>
<dbReference type="EMBL" id="CM040982">
    <property type="protein sequence ID" value="MCJ8735259.1"/>
    <property type="molecule type" value="Genomic_DNA"/>
</dbReference>